<feature type="compositionally biased region" description="Gly residues" evidence="1">
    <location>
        <begin position="16"/>
        <end position="44"/>
    </location>
</feature>
<dbReference type="EMBL" id="CAMXCT020004605">
    <property type="protein sequence ID" value="CAL1163097.1"/>
    <property type="molecule type" value="Genomic_DNA"/>
</dbReference>
<reference evidence="2" key="1">
    <citation type="submission" date="2022-10" db="EMBL/GenBank/DDBJ databases">
        <authorList>
            <person name="Chen Y."/>
            <person name="Dougan E. K."/>
            <person name="Chan C."/>
            <person name="Rhodes N."/>
            <person name="Thang M."/>
        </authorList>
    </citation>
    <scope>NUCLEOTIDE SEQUENCE</scope>
</reference>
<gene>
    <name evidence="2" type="ORF">C1SCF055_LOCUS35059</name>
</gene>
<comment type="caution">
    <text evidence="2">The sequence shown here is derived from an EMBL/GenBank/DDBJ whole genome shotgun (WGS) entry which is preliminary data.</text>
</comment>
<feature type="region of interest" description="Disordered" evidence="1">
    <location>
        <begin position="330"/>
        <end position="384"/>
    </location>
</feature>
<evidence type="ECO:0000313" key="4">
    <source>
        <dbReference type="Proteomes" id="UP001152797"/>
    </source>
</evidence>
<feature type="compositionally biased region" description="Basic residues" evidence="1">
    <location>
        <begin position="344"/>
        <end position="384"/>
    </location>
</feature>
<feature type="compositionally biased region" description="Basic residues" evidence="1">
    <location>
        <begin position="126"/>
        <end position="135"/>
    </location>
</feature>
<evidence type="ECO:0000313" key="3">
    <source>
        <dbReference type="EMBL" id="CAL1163097.1"/>
    </source>
</evidence>
<dbReference type="EMBL" id="CAMXCT010004605">
    <property type="protein sequence ID" value="CAI4009722.1"/>
    <property type="molecule type" value="Genomic_DNA"/>
</dbReference>
<evidence type="ECO:0000313" key="2">
    <source>
        <dbReference type="EMBL" id="CAI4009722.1"/>
    </source>
</evidence>
<proteinExistence type="predicted"/>
<name>A0A9P1DHU7_9DINO</name>
<sequence length="384" mass="39065">MATVDVRVIGESSPGSTGGSGGGFGGGGFGGGGFGGGGRGGGGHGRGDGGRRDMDDEEDEEEDLSKFSRRKCQRCGKMEYLRKGGCANPACELFFATQANWQYAQKGSDSARSWSDRSQYSSMLQRKSKGSRHRDRGFARGYSTTERARRPRATAAAAAAGTHEPAASVPAAPVPAAPVPAASEAASSVPPGILALQKRSAFPSPAGARGPWHTPYAFVASGATRINTTSWTPTSLLHRSSPRVQMEIGVTWQQSMLPAVGGDQFGAALAAVPPVAGVADMLAAMMGGAASARPAFPGWPAPANGPPAVPPAGTAAVTPAVAAEVPVGTVPAEAEPGESEAPSRRRRAAKAKAKRAAKPAAKKAAAKKAAAKKVKKPAKGRKGF</sequence>
<feature type="compositionally biased region" description="Basic and acidic residues" evidence="1">
    <location>
        <begin position="45"/>
        <end position="54"/>
    </location>
</feature>
<evidence type="ECO:0000256" key="1">
    <source>
        <dbReference type="SAM" id="MobiDB-lite"/>
    </source>
</evidence>
<organism evidence="2">
    <name type="scientific">Cladocopium goreaui</name>
    <dbReference type="NCBI Taxonomy" id="2562237"/>
    <lineage>
        <taxon>Eukaryota</taxon>
        <taxon>Sar</taxon>
        <taxon>Alveolata</taxon>
        <taxon>Dinophyceae</taxon>
        <taxon>Suessiales</taxon>
        <taxon>Symbiodiniaceae</taxon>
        <taxon>Cladocopium</taxon>
    </lineage>
</organism>
<feature type="compositionally biased region" description="Low complexity" evidence="1">
    <location>
        <begin position="153"/>
        <end position="171"/>
    </location>
</feature>
<dbReference type="EMBL" id="CAMXCT030004605">
    <property type="protein sequence ID" value="CAL4797034.1"/>
    <property type="molecule type" value="Genomic_DNA"/>
</dbReference>
<dbReference type="AlphaFoldDB" id="A0A9P1DHU7"/>
<feature type="region of interest" description="Disordered" evidence="1">
    <location>
        <begin position="1"/>
        <end position="68"/>
    </location>
</feature>
<protein>
    <submittedName>
        <fullName evidence="2">Uncharacterized protein</fullName>
    </submittedName>
</protein>
<dbReference type="Proteomes" id="UP001152797">
    <property type="component" value="Unassembled WGS sequence"/>
</dbReference>
<keyword evidence="4" id="KW-1185">Reference proteome</keyword>
<feature type="region of interest" description="Disordered" evidence="1">
    <location>
        <begin position="108"/>
        <end position="176"/>
    </location>
</feature>
<accession>A0A9P1DHU7</accession>
<feature type="compositionally biased region" description="Polar residues" evidence="1">
    <location>
        <begin position="108"/>
        <end position="125"/>
    </location>
</feature>
<reference evidence="3" key="2">
    <citation type="submission" date="2024-04" db="EMBL/GenBank/DDBJ databases">
        <authorList>
            <person name="Chen Y."/>
            <person name="Shah S."/>
            <person name="Dougan E. K."/>
            <person name="Thang M."/>
            <person name="Chan C."/>
        </authorList>
    </citation>
    <scope>NUCLEOTIDE SEQUENCE [LARGE SCALE GENOMIC DNA]</scope>
</reference>